<dbReference type="PANTHER" id="PTHR12419">
    <property type="entry name" value="OTU DOMAIN CONTAINING PROTEIN"/>
    <property type="match status" value="1"/>
</dbReference>
<evidence type="ECO:0000313" key="3">
    <source>
        <dbReference type="EMBL" id="KFH41545.1"/>
    </source>
</evidence>
<feature type="compositionally biased region" description="Basic and acidic residues" evidence="1">
    <location>
        <begin position="93"/>
        <end position="105"/>
    </location>
</feature>
<dbReference type="AlphaFoldDB" id="A0A086SWR3"/>
<comment type="caution">
    <text evidence="3">The sequence shown here is derived from an EMBL/GenBank/DDBJ whole genome shotgun (WGS) entry which is preliminary data.</text>
</comment>
<name>A0A086SWR3_HAPC1</name>
<dbReference type="InterPro" id="IPR049771">
    <property type="entry name" value="OTU2-like_OTU"/>
</dbReference>
<feature type="compositionally biased region" description="Basic residues" evidence="1">
    <location>
        <begin position="25"/>
        <end position="37"/>
    </location>
</feature>
<dbReference type="Proteomes" id="UP000029964">
    <property type="component" value="Unassembled WGS sequence"/>
</dbReference>
<dbReference type="InterPro" id="IPR050704">
    <property type="entry name" value="Peptidase_C85-like"/>
</dbReference>
<dbReference type="InterPro" id="IPR003323">
    <property type="entry name" value="OTU_dom"/>
</dbReference>
<dbReference type="Gene3D" id="3.90.70.80">
    <property type="match status" value="1"/>
</dbReference>
<feature type="domain" description="OTU" evidence="2">
    <location>
        <begin position="181"/>
        <end position="329"/>
    </location>
</feature>
<dbReference type="CDD" id="cd22762">
    <property type="entry name" value="OTU_fungi_OTU2-like"/>
    <property type="match status" value="1"/>
</dbReference>
<dbReference type="Pfam" id="PF02338">
    <property type="entry name" value="OTU"/>
    <property type="match status" value="1"/>
</dbReference>
<dbReference type="SUPFAM" id="SSF54001">
    <property type="entry name" value="Cysteine proteinases"/>
    <property type="match status" value="1"/>
</dbReference>
<dbReference type="STRING" id="857340.A0A086SWR3"/>
<dbReference type="InterPro" id="IPR038765">
    <property type="entry name" value="Papain-like_cys_pep_sf"/>
</dbReference>
<proteinExistence type="predicted"/>
<dbReference type="HOGENOM" id="CLU_034963_2_0_1"/>
<dbReference type="PROSITE" id="PS50802">
    <property type="entry name" value="OTU"/>
    <property type="match status" value="1"/>
</dbReference>
<reference evidence="4" key="1">
    <citation type="journal article" date="2014" name="Genome Announc.">
        <title>Genome sequence and annotation of Acremonium chrysogenum, producer of the beta-lactam antibiotic cephalosporin C.</title>
        <authorList>
            <person name="Terfehr D."/>
            <person name="Dahlmann T.A."/>
            <person name="Specht T."/>
            <person name="Zadra I."/>
            <person name="Kuernsteiner H."/>
            <person name="Kueck U."/>
        </authorList>
    </citation>
    <scope>NUCLEOTIDE SEQUENCE [LARGE SCALE GENOMIC DNA]</scope>
    <source>
        <strain evidence="4">ATCC 11550 / CBS 779.69 / DSM 880 / IAM 14645 / JCM 23072 / IMI 49137</strain>
    </source>
</reference>
<dbReference type="GO" id="GO:0004843">
    <property type="term" value="F:cysteine-type deubiquitinase activity"/>
    <property type="evidence" value="ECO:0007669"/>
    <property type="project" value="TreeGrafter"/>
</dbReference>
<gene>
    <name evidence="3" type="ORF">ACRE_077290</name>
</gene>
<dbReference type="OrthoDB" id="415023at2759"/>
<feature type="compositionally biased region" description="Basic and acidic residues" evidence="1">
    <location>
        <begin position="137"/>
        <end position="146"/>
    </location>
</feature>
<feature type="region of interest" description="Disordered" evidence="1">
    <location>
        <begin position="1"/>
        <end position="168"/>
    </location>
</feature>
<dbReference type="GO" id="GO:0016579">
    <property type="term" value="P:protein deubiquitination"/>
    <property type="evidence" value="ECO:0007669"/>
    <property type="project" value="TreeGrafter"/>
</dbReference>
<organism evidence="3 4">
    <name type="scientific">Hapsidospora chrysogenum (strain ATCC 11550 / CBS 779.69 / DSM 880 / IAM 14645 / JCM 23072 / IMI 49137)</name>
    <name type="common">Acremonium chrysogenum</name>
    <dbReference type="NCBI Taxonomy" id="857340"/>
    <lineage>
        <taxon>Eukaryota</taxon>
        <taxon>Fungi</taxon>
        <taxon>Dikarya</taxon>
        <taxon>Ascomycota</taxon>
        <taxon>Pezizomycotina</taxon>
        <taxon>Sordariomycetes</taxon>
        <taxon>Hypocreomycetidae</taxon>
        <taxon>Hypocreales</taxon>
        <taxon>Bionectriaceae</taxon>
        <taxon>Hapsidospora</taxon>
    </lineage>
</organism>
<keyword evidence="4" id="KW-1185">Reference proteome</keyword>
<evidence type="ECO:0000259" key="2">
    <source>
        <dbReference type="PROSITE" id="PS50802"/>
    </source>
</evidence>
<dbReference type="EMBL" id="JPKY01000124">
    <property type="protein sequence ID" value="KFH41545.1"/>
    <property type="molecule type" value="Genomic_DNA"/>
</dbReference>
<dbReference type="PANTHER" id="PTHR12419:SF10">
    <property type="entry name" value="DEUBIQUITINASE OTUD6B"/>
    <property type="match status" value="1"/>
</dbReference>
<evidence type="ECO:0000256" key="1">
    <source>
        <dbReference type="SAM" id="MobiDB-lite"/>
    </source>
</evidence>
<feature type="compositionally biased region" description="Basic and acidic residues" evidence="1">
    <location>
        <begin position="45"/>
        <end position="55"/>
    </location>
</feature>
<feature type="compositionally biased region" description="Basic and acidic residues" evidence="1">
    <location>
        <begin position="66"/>
        <end position="77"/>
    </location>
</feature>
<evidence type="ECO:0000313" key="4">
    <source>
        <dbReference type="Proteomes" id="UP000029964"/>
    </source>
</evidence>
<protein>
    <submittedName>
        <fullName evidence="3">OTU domain-containing protein-like protein</fullName>
    </submittedName>
</protein>
<sequence>MEAETLEQMQARHRKELKDLQGRITNKKKNATKKTRKGVNDECADMERQVRERQAAEVAALNGTTDDTHDGGSKDGEEGGGDDDGGTGVMGKLENKAEEKLEKAAARLHITSPTSPPTNGPGNDNGGGAGKKRNRQKERMARRAAEQEAAAQRAEEEASTMTDHRARESEYMKKMFQTYDLAEKDIEPDGHCLFSAVADQLGQNGVPLAAGVQGDDGSAPHRQPGELPYKTVRRAAAEYMLAHADDFAPFLEGDLEAHAASVRDTAEWGGQLELMALARRYGVEIRVVQDGRMERIGEDEGKESGKTLWLAYYRHGYGLGEHYNSLRKAK</sequence>
<accession>A0A086SWR3</accession>